<dbReference type="GeneID" id="92360214"/>
<feature type="compositionally biased region" description="Polar residues" evidence="1">
    <location>
        <begin position="332"/>
        <end position="344"/>
    </location>
</feature>
<dbReference type="KEGG" id="loi:92360214"/>
<feature type="region of interest" description="Disordered" evidence="1">
    <location>
        <begin position="294"/>
        <end position="387"/>
    </location>
</feature>
<feature type="region of interest" description="Disordered" evidence="1">
    <location>
        <begin position="1382"/>
        <end position="1511"/>
    </location>
</feature>
<feature type="region of interest" description="Disordered" evidence="1">
    <location>
        <begin position="1224"/>
        <end position="1248"/>
    </location>
</feature>
<evidence type="ECO:0000313" key="3">
    <source>
        <dbReference type="Proteomes" id="UP000674143"/>
    </source>
</evidence>
<feature type="compositionally biased region" description="Low complexity" evidence="1">
    <location>
        <begin position="1405"/>
        <end position="1443"/>
    </location>
</feature>
<reference evidence="3" key="2">
    <citation type="journal article" date="2021" name="Sci. Data">
        <title>Chromosome-scale genome sequencing, assembly and annotation of six genomes from subfamily Leishmaniinae.</title>
        <authorList>
            <person name="Almutairi H."/>
            <person name="Urbaniak M.D."/>
            <person name="Bates M.D."/>
            <person name="Jariyapan N."/>
            <person name="Kwakye-Nuako G."/>
            <person name="Thomaz Soccol V."/>
            <person name="Al-Salem W.S."/>
            <person name="Dillon R.J."/>
            <person name="Bates P.A."/>
            <person name="Gatherer D."/>
        </authorList>
    </citation>
    <scope>NUCLEOTIDE SEQUENCE [LARGE SCALE GENOMIC DNA]</scope>
</reference>
<accession>A0A836GKZ6</accession>
<sequence length="1848" mass="194268">MSTAEAARPPGRHPVQVHGVLTASTPAGVAAAASTTSAPAPEAAIRTVLPPAYGGLLPRGDNSSLMHELVSKVTGPPSDNACVADSSINVARNRSSAAAAAGAAAVSAMTLRELRRRLNEGTVPRTPHPFAALQTSAIRHKGTTQLLLLDCGGRSPLAHAGMAASATKAAPSTSGNDTGAARESVQVLGEASLHKTWAAKFNDTATLRDTVSTNTEAYTAFEEELVREVNELRRAPAAYAAIVEREATVGAPYVQESDPFFGDESAAESAAAELRRQLEEQYCPARAEVTSAVPRGSAHVVSPKAGLLTGHEKRRGRKGFTGSPSLPALSTAAGTGSAVQQRSSRLPPASERQSTHTVGSQGGCGLPSRRETLSPEPPGGGVTVAGTSVASATPSTLRSNGLHELTLSQLRHQFRCQQRYRTALEVVLRDMRVAQQQSETALLAVWASEDERALKKGRRFVAPNTCSPSMSPSSAFFSSNNAVESSVSTVVPHSSKKLSYSSTNSSLIHTSAASDDPVAQRRSEEMALLRRMHDARIQHMEQELRDVCNACQRSLAAANIVLDAVRVLREAQPAPLVQHHRGLSLAARDTAETYYGDEERVAALRDLYAVSRATLVGLAEYTGAATAPLSTLEQLSRRLGERQAEEERAQITCASGSCGRHNRIDGDEGEARERSGREAVPSWVLPLLSEEASFLASVTKDACATYGYISGEVRGLHMQAMAGSPRSLLLQMIIGSLTPVLGFSNHSLPRNDIQATQMMPVTKTAHIAHATHCYAGVRIEGSLYAAAGAPVGTSDTAAHAHVSQFPVTSSQEEVEEHDSASEVLTARSSKEGTPFEATEYKSINGGTGSTTVTSRAQRAAAAAAQRLWPLLWAGAYTIGCRWQRVSGWRHVPTFAEVCEERQATARVSSTVSRKGTQSPFAEESHAAICTTLLFASGFEEYEVVRGCRHMSPAAARRVVQSTPAAMHDGGPQIAIHNGSIADAVEARRAAVDVHSTLGVTLLTPTMHPIHIHASNPSCRTVCVAVRVPHTSPRRSITHSPMRASEDGCMCGGGHHDPSIRIVAQVTPQYEPTPPHPTTCAAEVLSQQSPVDPSVWLVLVDTAAAFQRHAAASTGGSSTVMEADGLHGTGVMTKSAASAAVPLALHIFAKDMNAPMGEFEHVAFIRMQQYPQPVEARSGAVATAAAVASSTHMPSVLMAPEWRFLLNGLACMAAPPLSTQAASTPAATAHTAAQTSVNSRATPTTPTAASTGWATLHEPLLGRDGVLLCPLSADLRESERSGDVPEALRVFHQTSDGEAVAPAGRVMCVAVQLPANCNERWWRRRLSTLRRLQRKLTEEVAAEGDEKAAVSTAQPPSADGTLQDRLPQSPVEAVNLPLTEFAGSSGEACAGTTDTAVGASDPSRETATAVAASTSTPFSSHPSTSAGRTDAGAGAAAEGSPSAAEVTSVPSKGTAAEREKVRSDGKRAAKKCSAPEVAGGGGGRLRGSSSHANDVTAGTSKKKAPVLQRENGSMMASSATALGVSANTGSLSAVTQAHRHTLSMNVLPELPKSDALREYKAMKERAAAAKLVASRRGSVQACLQPSVISIIDLRELTGRLHTDLDVCEAYLTRVRPILAGERDRIAAEINRKKGRELLRLQHDHEDLVSALQLVETGVASLRQAATAASDALRTRERTQVLRRARLARIADELSAIESSSPTFVLKGENGNTGTAQSQSMPPPSAAPNVTLRFFSTAAVAAGSGCNAAFFSVARPQRRLPSRRAGVLDGTRRECADTLAETAAGEVVLVRQPSFAHGAGLSSPPSPRLEGDEASNSAVDVYAVTCSIPLAFTGRAVLYIDDEAAVTWLA</sequence>
<evidence type="ECO:0000313" key="2">
    <source>
        <dbReference type="EMBL" id="KAG5475709.1"/>
    </source>
</evidence>
<reference evidence="3" key="1">
    <citation type="journal article" date="2021" name="Microbiol. Resour. Announc.">
        <title>LGAAP: Leishmaniinae Genome Assembly and Annotation Pipeline.</title>
        <authorList>
            <person name="Almutairi H."/>
            <person name="Urbaniak M.D."/>
            <person name="Bates M.D."/>
            <person name="Jariyapan N."/>
            <person name="Kwakye-Nuako G."/>
            <person name="Thomaz-Soccol V."/>
            <person name="Al-Salem W.S."/>
            <person name="Dillon R.J."/>
            <person name="Bates P.A."/>
            <person name="Gatherer D."/>
        </authorList>
    </citation>
    <scope>NUCLEOTIDE SEQUENCE [LARGE SCALE GENOMIC DNA]</scope>
</reference>
<keyword evidence="3" id="KW-1185">Reference proteome</keyword>
<dbReference type="Proteomes" id="UP000674143">
    <property type="component" value="Unassembled WGS sequence"/>
</dbReference>
<organism evidence="2 3">
    <name type="scientific">Leishmania orientalis</name>
    <dbReference type="NCBI Taxonomy" id="2249476"/>
    <lineage>
        <taxon>Eukaryota</taxon>
        <taxon>Discoba</taxon>
        <taxon>Euglenozoa</taxon>
        <taxon>Kinetoplastea</taxon>
        <taxon>Metakinetoplastina</taxon>
        <taxon>Trypanosomatida</taxon>
        <taxon>Trypanosomatidae</taxon>
        <taxon>Leishmaniinae</taxon>
        <taxon>Leishmania</taxon>
    </lineage>
</organism>
<proteinExistence type="predicted"/>
<feature type="compositionally biased region" description="Basic and acidic residues" evidence="1">
    <location>
        <begin position="1454"/>
        <end position="1466"/>
    </location>
</feature>
<protein>
    <submittedName>
        <fullName evidence="2">Uncharacterized protein</fullName>
    </submittedName>
</protein>
<gene>
    <name evidence="2" type="ORF">LSCM4_04293</name>
</gene>
<comment type="caution">
    <text evidence="2">The sequence shown here is derived from an EMBL/GenBank/DDBJ whole genome shotgun (WGS) entry which is preliminary data.</text>
</comment>
<dbReference type="SMR" id="A0A836GKZ6"/>
<dbReference type="EMBL" id="JAFHLR010000027">
    <property type="protein sequence ID" value="KAG5475709.1"/>
    <property type="molecule type" value="Genomic_DNA"/>
</dbReference>
<evidence type="ECO:0000256" key="1">
    <source>
        <dbReference type="SAM" id="MobiDB-lite"/>
    </source>
</evidence>
<dbReference type="RefSeq" id="XP_067062217.1">
    <property type="nucleotide sequence ID" value="XM_067206280.1"/>
</dbReference>
<name>A0A836GKZ6_9TRYP</name>
<feature type="region of interest" description="Disordered" evidence="1">
    <location>
        <begin position="1339"/>
        <end position="1365"/>
    </location>
</feature>